<dbReference type="PANTHER" id="PTHR30007:SF0">
    <property type="entry name" value="TRANSPOSASE"/>
    <property type="match status" value="1"/>
</dbReference>
<gene>
    <name evidence="2" type="ORF">DO97_00010</name>
</gene>
<dbReference type="Proteomes" id="UP000030170">
    <property type="component" value="Unassembled WGS sequence"/>
</dbReference>
<evidence type="ECO:0000313" key="2">
    <source>
        <dbReference type="EMBL" id="KGF73970.1"/>
    </source>
</evidence>
<feature type="domain" description="Transposase DDE" evidence="1">
    <location>
        <begin position="24"/>
        <end position="104"/>
    </location>
</feature>
<accession>A0A098TNQ9</accession>
<dbReference type="PANTHER" id="PTHR30007">
    <property type="entry name" value="PHP DOMAIN PROTEIN"/>
    <property type="match status" value="1"/>
</dbReference>
<sequence length="113" mass="13104">MGKLWSSKRASLLLSISALHLSVVWVDQGFIGANFARVVNQLTGAEVEVIGRHSAEFEILPKRWMVERTFAWWNSCRRLSQDYEVLPEMSQAMFYGVMTRLMLRRLAKLQEQT</sequence>
<reference evidence="2 3" key="1">
    <citation type="journal article" date="2014" name="Mol. Ecol.">
        <title>Evolution of Synechococcus.</title>
        <authorList>
            <person name="Dvorak P."/>
            <person name="Casamatta D."/>
            <person name="Hasler P."/>
            <person name="Poulickova A."/>
            <person name="Ondrej V."/>
            <person name="Sanges R."/>
        </authorList>
    </citation>
    <scope>NUCLEOTIDE SEQUENCE [LARGE SCALE GENOMIC DNA]</scope>
    <source>
        <strain evidence="2 3">CAUP A 1101</strain>
    </source>
</reference>
<protein>
    <recommendedName>
        <fullName evidence="1">Transposase DDE domain-containing protein</fullName>
    </recommendedName>
</protein>
<evidence type="ECO:0000259" key="1">
    <source>
        <dbReference type="Pfam" id="PF13586"/>
    </source>
</evidence>
<name>A0A098TNQ9_9CYAN</name>
<comment type="caution">
    <text evidence="2">The sequence shown here is derived from an EMBL/GenBank/DDBJ whole genome shotgun (WGS) entry which is preliminary data.</text>
</comment>
<proteinExistence type="predicted"/>
<organism evidence="2 3">
    <name type="scientific">Neosynechococcus sphagnicola sy1</name>
    <dbReference type="NCBI Taxonomy" id="1497020"/>
    <lineage>
        <taxon>Bacteria</taxon>
        <taxon>Bacillati</taxon>
        <taxon>Cyanobacteriota</taxon>
        <taxon>Cyanophyceae</taxon>
        <taxon>Neosynechococcales</taxon>
        <taxon>Neosynechococcaceae</taxon>
        <taxon>Neosynechococcus</taxon>
    </lineage>
</organism>
<dbReference type="AlphaFoldDB" id="A0A098TNQ9"/>
<keyword evidence="3" id="KW-1185">Reference proteome</keyword>
<evidence type="ECO:0000313" key="3">
    <source>
        <dbReference type="Proteomes" id="UP000030170"/>
    </source>
</evidence>
<dbReference type="STRING" id="1497020.DO97_00010"/>
<dbReference type="InterPro" id="IPR025668">
    <property type="entry name" value="Tnp_DDE_dom"/>
</dbReference>
<dbReference type="EMBL" id="JJML01000001">
    <property type="protein sequence ID" value="KGF73970.1"/>
    <property type="molecule type" value="Genomic_DNA"/>
</dbReference>
<dbReference type="Pfam" id="PF13586">
    <property type="entry name" value="DDE_Tnp_1_2"/>
    <property type="match status" value="1"/>
</dbReference>